<dbReference type="OrthoDB" id="8765545at2"/>
<proteinExistence type="predicted"/>
<evidence type="ECO:0000313" key="2">
    <source>
        <dbReference type="Proteomes" id="UP000051380"/>
    </source>
</evidence>
<comment type="caution">
    <text evidence="1">The sequence shown here is derived from an EMBL/GenBank/DDBJ whole genome shotgun (WGS) entry which is preliminary data.</text>
</comment>
<dbReference type="Gene3D" id="3.30.565.10">
    <property type="entry name" value="Histidine kinase-like ATPase, C-terminal domain"/>
    <property type="match status" value="1"/>
</dbReference>
<reference evidence="1 2" key="1">
    <citation type="submission" date="2015-09" db="EMBL/GenBank/DDBJ databases">
        <title>Draft Genome Sequence of the Strain BR 3267 (Bradyrhizobium yuanmingense) recommended as inoculant for cowpea in Brazil.</title>
        <authorList>
            <person name="Simoes-Araujo J.L."/>
            <person name="Zilli J.E."/>
        </authorList>
    </citation>
    <scope>NUCLEOTIDE SEQUENCE [LARGE SCALE GENOMIC DNA]</scope>
    <source>
        <strain evidence="1 2">BR3267</strain>
    </source>
</reference>
<dbReference type="AlphaFoldDB" id="A0A0R3D2B3"/>
<dbReference type="Pfam" id="PF13589">
    <property type="entry name" value="HATPase_c_3"/>
    <property type="match status" value="1"/>
</dbReference>
<dbReference type="Proteomes" id="UP000051380">
    <property type="component" value="Unassembled WGS sequence"/>
</dbReference>
<accession>A0A0R3D2B3</accession>
<name>A0A0R3D2B3_9BRAD</name>
<protein>
    <recommendedName>
        <fullName evidence="3">Histidine kinase-, DNA gyrase B-, and HSP90-like ATPase</fullName>
    </recommendedName>
</protein>
<evidence type="ECO:0000313" key="1">
    <source>
        <dbReference type="EMBL" id="KRQ01844.1"/>
    </source>
</evidence>
<gene>
    <name evidence="1" type="ORF">AOQ72_10535</name>
</gene>
<organism evidence="1 2">
    <name type="scientific">Bradyrhizobium yuanmingense</name>
    <dbReference type="NCBI Taxonomy" id="108015"/>
    <lineage>
        <taxon>Bacteria</taxon>
        <taxon>Pseudomonadati</taxon>
        <taxon>Pseudomonadota</taxon>
        <taxon>Alphaproteobacteria</taxon>
        <taxon>Hyphomicrobiales</taxon>
        <taxon>Nitrobacteraceae</taxon>
        <taxon>Bradyrhizobium</taxon>
    </lineage>
</organism>
<dbReference type="InterPro" id="IPR036890">
    <property type="entry name" value="HATPase_C_sf"/>
</dbReference>
<sequence>MADTDAHFKVEVDNDHLRKLTTGRPIAAVAELVWNAVDADATRVEVEVDCNDVRMNAVTVRDNGHGIPHGDAGAIFGRLGGSWKAHARSKGEQRFLHGKEGKGRFKALALGRVADWIVTYREGTRTLRYTIALIRDDLVDVRVSPPVEVDPSSLTGVEVRITELDRMYRSLLADQAVQPLSEIFALYLTDYPAVAIYIDHQRLDPSKLIRSRATFDLEAVTDEGKTYPAKLELIEWIAAQERSIFLCGEEGFPLHRIVPLFHAPGAQFSAYLKSPLLADLQTRGALELAEMNGAVERAYAEASEKIKNYFRDRSAEAARSEIDEWKAEKVYPYRDEPKTPVETAERQVFDIVALNVNKHLADFATAPKQTKAFQLRMLRQAIERGPDELQLILREVLDLPERKLQELAKLLEEADLANIISASKMVADRLKFLHGLEALLFTSETKQHLKERSQLHRIIADNTWVFGEEFSLTVDDQSLTEVLRKHRKLLGDDTIIDGPVRRIDGKVGIVDLMLSRSVPQNRADELEHLVVELKRPSVKVGADEIGQTEKYAYTIAEDERFRHVKTNWSFWVVSNDLDAIAKVRTRQKDRPRGLVSDDGRVKVWVKTWAEILTEGKARMRFMQDHLQANVDPERSLSYLKRTYDKYLSGIVEDDEEAA</sequence>
<evidence type="ECO:0008006" key="3">
    <source>
        <dbReference type="Google" id="ProtNLM"/>
    </source>
</evidence>
<dbReference type="SUPFAM" id="SSF55874">
    <property type="entry name" value="ATPase domain of HSP90 chaperone/DNA topoisomerase II/histidine kinase"/>
    <property type="match status" value="1"/>
</dbReference>
<dbReference type="EMBL" id="LJYF01000004">
    <property type="protein sequence ID" value="KRQ01844.1"/>
    <property type="molecule type" value="Genomic_DNA"/>
</dbReference>
<dbReference type="RefSeq" id="WP_057026438.1">
    <property type="nucleotide sequence ID" value="NZ_LJYF01000004.1"/>
</dbReference>